<evidence type="ECO:0000256" key="1">
    <source>
        <dbReference type="SAM" id="MobiDB-lite"/>
    </source>
</evidence>
<evidence type="ECO:0000313" key="3">
    <source>
        <dbReference type="Proteomes" id="UP001434883"/>
    </source>
</evidence>
<accession>A0ABV0RU40</accession>
<evidence type="ECO:0000313" key="2">
    <source>
        <dbReference type="EMBL" id="MEQ2211514.1"/>
    </source>
</evidence>
<name>A0ABV0RU40_9TELE</name>
<gene>
    <name evidence="2" type="ORF">XENOCAPTIV_004577</name>
</gene>
<organism evidence="2 3">
    <name type="scientific">Xenoophorus captivus</name>
    <dbReference type="NCBI Taxonomy" id="1517983"/>
    <lineage>
        <taxon>Eukaryota</taxon>
        <taxon>Metazoa</taxon>
        <taxon>Chordata</taxon>
        <taxon>Craniata</taxon>
        <taxon>Vertebrata</taxon>
        <taxon>Euteleostomi</taxon>
        <taxon>Actinopterygii</taxon>
        <taxon>Neopterygii</taxon>
        <taxon>Teleostei</taxon>
        <taxon>Neoteleostei</taxon>
        <taxon>Acanthomorphata</taxon>
        <taxon>Ovalentaria</taxon>
        <taxon>Atherinomorphae</taxon>
        <taxon>Cyprinodontiformes</taxon>
        <taxon>Goodeidae</taxon>
        <taxon>Xenoophorus</taxon>
    </lineage>
</organism>
<feature type="region of interest" description="Disordered" evidence="1">
    <location>
        <begin position="106"/>
        <end position="137"/>
    </location>
</feature>
<reference evidence="2 3" key="1">
    <citation type="submission" date="2021-06" db="EMBL/GenBank/DDBJ databases">
        <authorList>
            <person name="Palmer J.M."/>
        </authorList>
    </citation>
    <scope>NUCLEOTIDE SEQUENCE [LARGE SCALE GENOMIC DNA]</scope>
    <source>
        <strain evidence="2 3">XC_2019</strain>
        <tissue evidence="2">Muscle</tissue>
    </source>
</reference>
<proteinExistence type="predicted"/>
<sequence length="137" mass="14513">MTCNPQSKCVCVCVACQRAGVISVWAPDFSQPPWPRLGLFPLRSSASNLFFLPNVSVGVFSSFSTWGHLFAPCFTSTNTKTLTHGPLYPSITLIAPLPIPSPLIGSAAEKPNGKGGVKPVNLEGVKERGERGGSVVE</sequence>
<protein>
    <submittedName>
        <fullName evidence="2">Uncharacterized protein</fullName>
    </submittedName>
</protein>
<dbReference type="Proteomes" id="UP001434883">
    <property type="component" value="Unassembled WGS sequence"/>
</dbReference>
<dbReference type="EMBL" id="JAHRIN010058964">
    <property type="protein sequence ID" value="MEQ2211514.1"/>
    <property type="molecule type" value="Genomic_DNA"/>
</dbReference>
<comment type="caution">
    <text evidence="2">The sequence shown here is derived from an EMBL/GenBank/DDBJ whole genome shotgun (WGS) entry which is preliminary data.</text>
</comment>
<keyword evidence="3" id="KW-1185">Reference proteome</keyword>